<keyword evidence="1" id="KW-0175">Coiled coil</keyword>
<gene>
    <name evidence="3" type="ORF">H9913_07580</name>
</gene>
<feature type="coiled-coil region" evidence="1">
    <location>
        <begin position="69"/>
        <end position="96"/>
    </location>
</feature>
<dbReference type="Proteomes" id="UP000823850">
    <property type="component" value="Unassembled WGS sequence"/>
</dbReference>
<sequence>MDFDMDYDAGSVDVEESDVSDTFDDVSDEGELDFSEIPCLDTDIESEELELEDIGNNLFIDEGYEESELDVMLDEIQDERTDLEELDEGQENWELEQMLEEWEEDSDDDDQKVYVKTYPR</sequence>
<evidence type="ECO:0000256" key="2">
    <source>
        <dbReference type="SAM" id="MobiDB-lite"/>
    </source>
</evidence>
<accession>A0A9D2R7J6</accession>
<reference evidence="3" key="2">
    <citation type="submission" date="2021-04" db="EMBL/GenBank/DDBJ databases">
        <authorList>
            <person name="Gilroy R."/>
        </authorList>
    </citation>
    <scope>NUCLEOTIDE SEQUENCE</scope>
    <source>
        <strain evidence="3">ChiW19-6364</strain>
    </source>
</reference>
<evidence type="ECO:0000313" key="3">
    <source>
        <dbReference type="EMBL" id="HJD39875.1"/>
    </source>
</evidence>
<feature type="compositionally biased region" description="Acidic residues" evidence="2">
    <location>
        <begin position="100"/>
        <end position="110"/>
    </location>
</feature>
<dbReference type="EMBL" id="DWUX01000136">
    <property type="protein sequence ID" value="HJD39875.1"/>
    <property type="molecule type" value="Genomic_DNA"/>
</dbReference>
<evidence type="ECO:0000256" key="1">
    <source>
        <dbReference type="SAM" id="Coils"/>
    </source>
</evidence>
<evidence type="ECO:0000313" key="4">
    <source>
        <dbReference type="Proteomes" id="UP000823850"/>
    </source>
</evidence>
<organism evidence="3 4">
    <name type="scientific">Candidatus Blautia stercoripullorum</name>
    <dbReference type="NCBI Taxonomy" id="2838502"/>
    <lineage>
        <taxon>Bacteria</taxon>
        <taxon>Bacillati</taxon>
        <taxon>Bacillota</taxon>
        <taxon>Clostridia</taxon>
        <taxon>Lachnospirales</taxon>
        <taxon>Lachnospiraceae</taxon>
        <taxon>Blautia</taxon>
    </lineage>
</organism>
<feature type="region of interest" description="Disordered" evidence="2">
    <location>
        <begin position="1"/>
        <end position="29"/>
    </location>
</feature>
<comment type="caution">
    <text evidence="3">The sequence shown here is derived from an EMBL/GenBank/DDBJ whole genome shotgun (WGS) entry which is preliminary data.</text>
</comment>
<protein>
    <submittedName>
        <fullName evidence="3">Uncharacterized protein</fullName>
    </submittedName>
</protein>
<proteinExistence type="predicted"/>
<feature type="region of interest" description="Disordered" evidence="2">
    <location>
        <begin position="100"/>
        <end position="120"/>
    </location>
</feature>
<reference evidence="3" key="1">
    <citation type="journal article" date="2021" name="PeerJ">
        <title>Extensive microbial diversity within the chicken gut microbiome revealed by metagenomics and culture.</title>
        <authorList>
            <person name="Gilroy R."/>
            <person name="Ravi A."/>
            <person name="Getino M."/>
            <person name="Pursley I."/>
            <person name="Horton D.L."/>
            <person name="Alikhan N.F."/>
            <person name="Baker D."/>
            <person name="Gharbi K."/>
            <person name="Hall N."/>
            <person name="Watson M."/>
            <person name="Adriaenssens E.M."/>
            <person name="Foster-Nyarko E."/>
            <person name="Jarju S."/>
            <person name="Secka A."/>
            <person name="Antonio M."/>
            <person name="Oren A."/>
            <person name="Chaudhuri R.R."/>
            <person name="La Ragione R."/>
            <person name="Hildebrand F."/>
            <person name="Pallen M.J."/>
        </authorList>
    </citation>
    <scope>NUCLEOTIDE SEQUENCE</scope>
    <source>
        <strain evidence="3">ChiW19-6364</strain>
    </source>
</reference>
<dbReference type="AlphaFoldDB" id="A0A9D2R7J6"/>
<name>A0A9D2R7J6_9FIRM</name>